<keyword evidence="3" id="KW-1185">Reference proteome</keyword>
<proteinExistence type="predicted"/>
<reference evidence="2 3" key="2">
    <citation type="submission" date="2024-06" db="EMBL/GenBank/DDBJ databases">
        <title>Thioclava kandeliae sp. nov. from a rhizosphere soil sample of Kandelia candel in a mangrove.</title>
        <authorList>
            <person name="Mu T."/>
        </authorList>
    </citation>
    <scope>NUCLEOTIDE SEQUENCE [LARGE SCALE GENOMIC DNA]</scope>
    <source>
        <strain evidence="2 3">CPCC 100088</strain>
    </source>
</reference>
<feature type="domain" description="Lambda phage tail tube protein N-terminal" evidence="1">
    <location>
        <begin position="23"/>
        <end position="134"/>
    </location>
</feature>
<protein>
    <submittedName>
        <fullName evidence="2">Phage tail tube protein</fullName>
    </submittedName>
</protein>
<comment type="caution">
    <text evidence="2">The sequence shown here is derived from an EMBL/GenBank/DDBJ whole genome shotgun (WGS) entry which is preliminary data.</text>
</comment>
<dbReference type="InterPro" id="IPR032494">
    <property type="entry name" value="Phage_TTP_N"/>
</dbReference>
<reference evidence="2 3" key="1">
    <citation type="submission" date="2024-01" db="EMBL/GenBank/DDBJ databases">
        <authorList>
            <person name="Deng Y."/>
            <person name="Su J."/>
        </authorList>
    </citation>
    <scope>NUCLEOTIDE SEQUENCE [LARGE SCALE GENOMIC DNA]</scope>
    <source>
        <strain evidence="2 3">CPCC 100088</strain>
    </source>
</reference>
<evidence type="ECO:0000259" key="1">
    <source>
        <dbReference type="Pfam" id="PF16461"/>
    </source>
</evidence>
<dbReference type="Gene3D" id="4.10.410.40">
    <property type="match status" value="1"/>
</dbReference>
<evidence type="ECO:0000313" key="2">
    <source>
        <dbReference type="EMBL" id="MER5172665.1"/>
    </source>
</evidence>
<accession>A0ABV1SIE3</accession>
<dbReference type="EMBL" id="JAYWLC010000009">
    <property type="protein sequence ID" value="MER5172665.1"/>
    <property type="molecule type" value="Genomic_DNA"/>
</dbReference>
<dbReference type="Pfam" id="PF16461">
    <property type="entry name" value="Phage_TTP_12"/>
    <property type="match status" value="1"/>
</dbReference>
<sequence>MSVTGVAIGYGVVVRIGRGATPTWTTLVGVGDLEMPNGEADEIEASSHSSPNRTKEFIPGLQDNGTLALPLDYIPDSDQDVMLLELNNTSELIQLGIKPPGGTEEIYAAWVKSYPRSLPVNGKAAATLNLRVNGLVEAEGA</sequence>
<dbReference type="RefSeq" id="WP_350937626.1">
    <property type="nucleotide sequence ID" value="NZ_JAYWLC010000009.1"/>
</dbReference>
<gene>
    <name evidence="2" type="ORF">VSX56_12865</name>
</gene>
<name>A0ABV1SIE3_9RHOB</name>
<dbReference type="Proteomes" id="UP001438953">
    <property type="component" value="Unassembled WGS sequence"/>
</dbReference>
<evidence type="ECO:0000313" key="3">
    <source>
        <dbReference type="Proteomes" id="UP001438953"/>
    </source>
</evidence>
<organism evidence="2 3">
    <name type="scientific">Thioclava kandeliae</name>
    <dbReference type="NCBI Taxonomy" id="3070818"/>
    <lineage>
        <taxon>Bacteria</taxon>
        <taxon>Pseudomonadati</taxon>
        <taxon>Pseudomonadota</taxon>
        <taxon>Alphaproteobacteria</taxon>
        <taxon>Rhodobacterales</taxon>
        <taxon>Paracoccaceae</taxon>
        <taxon>Thioclava</taxon>
    </lineage>
</organism>